<dbReference type="InterPro" id="IPR009003">
    <property type="entry name" value="Peptidase_S1_PA"/>
</dbReference>
<dbReference type="Pfam" id="PF00089">
    <property type="entry name" value="Trypsin"/>
    <property type="match status" value="1"/>
</dbReference>
<dbReference type="GO" id="GO:0004252">
    <property type="term" value="F:serine-type endopeptidase activity"/>
    <property type="evidence" value="ECO:0007669"/>
    <property type="project" value="InterPro"/>
</dbReference>
<evidence type="ECO:0000313" key="6">
    <source>
        <dbReference type="Proteomes" id="UP001153620"/>
    </source>
</evidence>
<dbReference type="InterPro" id="IPR041515">
    <property type="entry name" value="PPAF-2-like_Clip"/>
</dbReference>
<dbReference type="Pfam" id="PF18322">
    <property type="entry name" value="CLIP_1"/>
    <property type="match status" value="1"/>
</dbReference>
<evidence type="ECO:0000259" key="4">
    <source>
        <dbReference type="PROSITE" id="PS50240"/>
    </source>
</evidence>
<organism evidence="5 6">
    <name type="scientific">Chironomus riparius</name>
    <dbReference type="NCBI Taxonomy" id="315576"/>
    <lineage>
        <taxon>Eukaryota</taxon>
        <taxon>Metazoa</taxon>
        <taxon>Ecdysozoa</taxon>
        <taxon>Arthropoda</taxon>
        <taxon>Hexapoda</taxon>
        <taxon>Insecta</taxon>
        <taxon>Pterygota</taxon>
        <taxon>Neoptera</taxon>
        <taxon>Endopterygota</taxon>
        <taxon>Diptera</taxon>
        <taxon>Nematocera</taxon>
        <taxon>Chironomoidea</taxon>
        <taxon>Chironomidae</taxon>
        <taxon>Chironominae</taxon>
        <taxon>Chironomus</taxon>
    </lineage>
</organism>
<dbReference type="AlphaFoldDB" id="A0A9N9S640"/>
<feature type="chain" id="PRO_5040277604" description="Peptidase S1 domain-containing protein" evidence="3">
    <location>
        <begin position="27"/>
        <end position="364"/>
    </location>
</feature>
<gene>
    <name evidence="5" type="ORF">CHIRRI_LOCUS12861</name>
</gene>
<comment type="similarity">
    <text evidence="2">Belongs to the peptidase S1 family. CLIP subfamily.</text>
</comment>
<dbReference type="InterPro" id="IPR043504">
    <property type="entry name" value="Peptidase_S1_PA_chymotrypsin"/>
</dbReference>
<accession>A0A9N9S640</accession>
<protein>
    <recommendedName>
        <fullName evidence="4">Peptidase S1 domain-containing protein</fullName>
    </recommendedName>
</protein>
<name>A0A9N9S640_9DIPT</name>
<dbReference type="InterPro" id="IPR001254">
    <property type="entry name" value="Trypsin_dom"/>
</dbReference>
<dbReference type="Proteomes" id="UP001153620">
    <property type="component" value="Chromosome 4"/>
</dbReference>
<dbReference type="GO" id="GO:0006508">
    <property type="term" value="P:proteolysis"/>
    <property type="evidence" value="ECO:0007669"/>
    <property type="project" value="InterPro"/>
</dbReference>
<reference evidence="5" key="1">
    <citation type="submission" date="2022-01" db="EMBL/GenBank/DDBJ databases">
        <authorList>
            <person name="King R."/>
        </authorList>
    </citation>
    <scope>NUCLEOTIDE SEQUENCE</scope>
</reference>
<evidence type="ECO:0000256" key="2">
    <source>
        <dbReference type="ARBA" id="ARBA00024195"/>
    </source>
</evidence>
<evidence type="ECO:0000256" key="3">
    <source>
        <dbReference type="SAM" id="SignalP"/>
    </source>
</evidence>
<feature type="signal peptide" evidence="3">
    <location>
        <begin position="1"/>
        <end position="26"/>
    </location>
</feature>
<dbReference type="CDD" id="cd00190">
    <property type="entry name" value="Tryp_SPc"/>
    <property type="match status" value="1"/>
</dbReference>
<dbReference type="SUPFAM" id="SSF50494">
    <property type="entry name" value="Trypsin-like serine proteases"/>
    <property type="match status" value="1"/>
</dbReference>
<dbReference type="InterPro" id="IPR001314">
    <property type="entry name" value="Peptidase_S1A"/>
</dbReference>
<sequence length="364" mass="39005">MKLSTNIHQLSLLLVCFIINLDISLAQSSVCFCVTSGYCTSNPTVAPNDGSNQIDIRIVNAASTLPPMPNPGYIVPVSSGITPSISQYNSCQQGLSVCCLPSYQCGIRYPPVANGPSPAPDTNQAAFGAYPWQAVILLSADSSFVGSGVLIDNFHILTVAHKVSNYANNPQVLKVRLGEWDASSVIEPIQAQEYQVQRVFINPAYNSANLRNSIAILRLTNAVPLGLTPTITYACLPSAQISGQRCHVAGWGVSNFNTGSYQTIQREVDLPLVDQTTCQNQLRATRLGSTFQLDFNSFICAGGEFGKDACTGDGGSPLVCKIGNNWYVAGLVAWGIGCATQNVPGVYINVVSYINWIQQTTRTP</sequence>
<dbReference type="SMART" id="SM00020">
    <property type="entry name" value="Tryp_SPc"/>
    <property type="match status" value="1"/>
</dbReference>
<feature type="domain" description="Peptidase S1" evidence="4">
    <location>
        <begin position="112"/>
        <end position="362"/>
    </location>
</feature>
<dbReference type="PROSITE" id="PS50240">
    <property type="entry name" value="TRYPSIN_DOM"/>
    <property type="match status" value="1"/>
</dbReference>
<reference evidence="5" key="2">
    <citation type="submission" date="2022-10" db="EMBL/GenBank/DDBJ databases">
        <authorList>
            <consortium name="ENA_rothamsted_submissions"/>
            <consortium name="culmorum"/>
            <person name="King R."/>
        </authorList>
    </citation>
    <scope>NUCLEOTIDE SEQUENCE</scope>
</reference>
<dbReference type="Gene3D" id="2.40.10.10">
    <property type="entry name" value="Trypsin-like serine proteases"/>
    <property type="match status" value="1"/>
</dbReference>
<keyword evidence="1" id="KW-1015">Disulfide bond</keyword>
<dbReference type="PRINTS" id="PR00722">
    <property type="entry name" value="CHYMOTRYPSIN"/>
</dbReference>
<keyword evidence="3" id="KW-0732">Signal</keyword>
<keyword evidence="6" id="KW-1185">Reference proteome</keyword>
<dbReference type="EMBL" id="OU895880">
    <property type="protein sequence ID" value="CAG9810044.1"/>
    <property type="molecule type" value="Genomic_DNA"/>
</dbReference>
<dbReference type="OrthoDB" id="6656697at2759"/>
<evidence type="ECO:0000256" key="1">
    <source>
        <dbReference type="ARBA" id="ARBA00023157"/>
    </source>
</evidence>
<dbReference type="FunFam" id="2.40.10.10:FF:000002">
    <property type="entry name" value="Transmembrane protease serine"/>
    <property type="match status" value="1"/>
</dbReference>
<dbReference type="PANTHER" id="PTHR24258:SF142">
    <property type="entry name" value="PEPTIDASE S1 DOMAIN-CONTAINING PROTEIN"/>
    <property type="match status" value="1"/>
</dbReference>
<proteinExistence type="inferred from homology"/>
<dbReference type="PANTHER" id="PTHR24258">
    <property type="entry name" value="SERINE PROTEASE-RELATED"/>
    <property type="match status" value="1"/>
</dbReference>
<evidence type="ECO:0000313" key="5">
    <source>
        <dbReference type="EMBL" id="CAG9810044.1"/>
    </source>
</evidence>